<evidence type="ECO:0000313" key="6">
    <source>
        <dbReference type="EMBL" id="OBZ89954.1"/>
    </source>
</evidence>
<dbReference type="Gene3D" id="1.25.40.10">
    <property type="entry name" value="Tetratricopeptide repeat domain"/>
    <property type="match status" value="2"/>
</dbReference>
<dbReference type="InParanoid" id="A0A1C7NRS8"/>
<dbReference type="InterPro" id="IPR011990">
    <property type="entry name" value="TPR-like_helical_dom_sf"/>
</dbReference>
<name>A0A1C7NRS8_9FUNG</name>
<evidence type="ECO:0000256" key="2">
    <source>
        <dbReference type="ARBA" id="ARBA00022737"/>
    </source>
</evidence>
<dbReference type="EMBL" id="LUGH01000070">
    <property type="protein sequence ID" value="OBZ89954.1"/>
    <property type="molecule type" value="Genomic_DNA"/>
</dbReference>
<proteinExistence type="inferred from homology"/>
<evidence type="ECO:0000256" key="5">
    <source>
        <dbReference type="SAM" id="MobiDB-lite"/>
    </source>
</evidence>
<evidence type="ECO:0000313" key="7">
    <source>
        <dbReference type="Proteomes" id="UP000093000"/>
    </source>
</evidence>
<comment type="similarity">
    <text evidence="1">Belongs to the CCM1 family.</text>
</comment>
<dbReference type="NCBIfam" id="TIGR00756">
    <property type="entry name" value="PPR"/>
    <property type="match status" value="1"/>
</dbReference>
<dbReference type="STRING" id="101091.A0A1C7NRS8"/>
<dbReference type="OrthoDB" id="185373at2759"/>
<evidence type="ECO:0000256" key="1">
    <source>
        <dbReference type="ARBA" id="ARBA00006192"/>
    </source>
</evidence>
<keyword evidence="7" id="KW-1185">Reference proteome</keyword>
<dbReference type="Pfam" id="PF01535">
    <property type="entry name" value="PPR"/>
    <property type="match status" value="1"/>
</dbReference>
<reference evidence="6 7" key="1">
    <citation type="submission" date="2016-03" db="EMBL/GenBank/DDBJ databases">
        <title>Choanephora cucurbitarum.</title>
        <authorList>
            <person name="Min B."/>
            <person name="Park H."/>
            <person name="Park J.-H."/>
            <person name="Shin H.-D."/>
            <person name="Choi I.-G."/>
        </authorList>
    </citation>
    <scope>NUCLEOTIDE SEQUENCE [LARGE SCALE GENOMIC DNA]</scope>
    <source>
        <strain evidence="6 7">KUS-F28377</strain>
    </source>
</reference>
<accession>A0A1C7NRS8</accession>
<comment type="function">
    <text evidence="3">Regulates mitochondrial small subunit maturation by controlling 15S rRNA 5'-end processing. Localizes to the 5' precursor of the 15S rRNA in a position that is subsequently occupied by mS47 in the mature yeast mtSSU. Uses structure and sequence-specific RNA recognition, binding to a single-stranded region of the precursor and specifically recognizing bases -6 to -1. The exchange of Ccm1 for mS47 is coupled to the irreversible removal of precursor rRNA that is accompanied by conformational changes of the mitoribosomal proteins uS5m and mS26. These conformational changes signal completion of 5'-end rRNA processing through protection of the mature 5'-end of the 15S rRNA and stabilization of mS47. The removal of the 5' precursor together with the dissociation of Ccm1 may be catalyzed by the 5'-3' exoribonuclease Pet127. Involved in the specific removal of group I introns in mitochondrial encoded transcripts.</text>
</comment>
<gene>
    <name evidence="6" type="ORF">A0J61_01990</name>
</gene>
<sequence>MLPRLGRAITRATSNASFRPLVKTSINATKSIPPYLPARAFTVHTAKQQSAETKKKNSTPKTLDDYKNTGNLKGAVRVVQNAQEAGKATPALYLQLVHMLKESPFDINACATVAYWFYSPNSKLSREALHDIDLWKNMLTLSFGFASTYRVEDLRALVARFVKLFDLSTLNDTQAWEILIRAYGILNKQEKLADCIQKSQQNNEPSGFSILLSLVATDAHEQVDVLVNKLKDNSQLTRHTLLKLIRCYGFNGDVEHTNKYRNLCNQLYPDSPCDKTMLLIAHKVALDNICRELQDTLGSRGLPLKPTYLPELDALHSSWESLTQDMLESQQKLDLVDCNVVLEYLTLANRIDPIQYPIERAEEMFESYMLGNSIQPNSVTYRIMLNGYATTQQYTQPGRNVRLDKTLELVSKMQVDGIDTLNHPTFHALFRACLPHHKEHYYFDNFKHGSLLPSKSPTFNLDPRIFEIEQIMLDAKLPHDRFTFATLLTCLAAGGKYQALRSRWRALKLHGIRRDVGLYRLAFSLASLNPVQAKRAIIVTRNEMAREIPAGCINWETYVAMLDCCVAAKMPIEAKDIIREMRQATARIHRTKTHADDLAKWPFEDEPNYYLPMLRAAVLLPGLDANAIVKELDNKQVVYNKGIWEALISKAALEKNEQNIRDVFNRYTMSRFEKEGKIPIPVRENSQPVIPFPTAPYTSLDMKFIDVYLGSLLDSQDLSLVFDVLRTLSDQTDCISISLSTIRGISLLAQQEKSTEDLQWFKSTILPKISLQNQSLKKLQKLIEFKN</sequence>
<dbReference type="PANTHER" id="PTHR47447:SF23">
    <property type="entry name" value="PENTACOTRIPEPTIDE-REPEAT REGION OF PRORP DOMAIN-CONTAINING PROTEIN"/>
    <property type="match status" value="1"/>
</dbReference>
<evidence type="ECO:0000256" key="3">
    <source>
        <dbReference type="ARBA" id="ARBA00044493"/>
    </source>
</evidence>
<keyword evidence="2" id="KW-0677">Repeat</keyword>
<evidence type="ECO:0000256" key="4">
    <source>
        <dbReference type="ARBA" id="ARBA00044511"/>
    </source>
</evidence>
<protein>
    <submittedName>
        <fullName evidence="6">Uncharacterized protein</fullName>
    </submittedName>
</protein>
<dbReference type="PANTHER" id="PTHR47447">
    <property type="entry name" value="OS03G0856100 PROTEIN"/>
    <property type="match status" value="1"/>
</dbReference>
<dbReference type="InterPro" id="IPR002885">
    <property type="entry name" value="PPR_rpt"/>
</dbReference>
<dbReference type="Proteomes" id="UP000093000">
    <property type="component" value="Unassembled WGS sequence"/>
</dbReference>
<comment type="subunit">
    <text evidence="4">Binds to mitochondrial small subunit 15S rRNA.</text>
</comment>
<feature type="region of interest" description="Disordered" evidence="5">
    <location>
        <begin position="46"/>
        <end position="66"/>
    </location>
</feature>
<organism evidence="6 7">
    <name type="scientific">Choanephora cucurbitarum</name>
    <dbReference type="NCBI Taxonomy" id="101091"/>
    <lineage>
        <taxon>Eukaryota</taxon>
        <taxon>Fungi</taxon>
        <taxon>Fungi incertae sedis</taxon>
        <taxon>Mucoromycota</taxon>
        <taxon>Mucoromycotina</taxon>
        <taxon>Mucoromycetes</taxon>
        <taxon>Mucorales</taxon>
        <taxon>Mucorineae</taxon>
        <taxon>Choanephoraceae</taxon>
        <taxon>Choanephoroideae</taxon>
        <taxon>Choanephora</taxon>
    </lineage>
</organism>
<comment type="caution">
    <text evidence="6">The sequence shown here is derived from an EMBL/GenBank/DDBJ whole genome shotgun (WGS) entry which is preliminary data.</text>
</comment>
<dbReference type="AlphaFoldDB" id="A0A1C7NRS8"/>